<proteinExistence type="predicted"/>
<dbReference type="EMBL" id="KZ819188">
    <property type="protein sequence ID" value="PWZ03549.1"/>
    <property type="molecule type" value="Genomic_DNA"/>
</dbReference>
<dbReference type="Proteomes" id="UP000246740">
    <property type="component" value="Unassembled WGS sequence"/>
</dbReference>
<dbReference type="InterPro" id="IPR019531">
    <property type="entry name" value="Pmp4"/>
</dbReference>
<dbReference type="OrthoDB" id="39659at2759"/>
<evidence type="ECO:0000313" key="1">
    <source>
        <dbReference type="EMBL" id="PWZ03549.1"/>
    </source>
</evidence>
<name>A0A317Y1Q2_9BASI</name>
<organism evidence="1 2">
    <name type="scientific">Testicularia cyperi</name>
    <dbReference type="NCBI Taxonomy" id="1882483"/>
    <lineage>
        <taxon>Eukaryota</taxon>
        <taxon>Fungi</taxon>
        <taxon>Dikarya</taxon>
        <taxon>Basidiomycota</taxon>
        <taxon>Ustilaginomycotina</taxon>
        <taxon>Ustilaginomycetes</taxon>
        <taxon>Ustilaginales</taxon>
        <taxon>Anthracoideaceae</taxon>
        <taxon>Testicularia</taxon>
    </lineage>
</organism>
<accession>A0A317Y1Q2</accession>
<dbReference type="PANTHER" id="PTHR15460:SF3">
    <property type="entry name" value="PEROXISOMAL MEMBRANE PROTEIN 4"/>
    <property type="match status" value="1"/>
</dbReference>
<dbReference type="Pfam" id="PF02466">
    <property type="entry name" value="Tim17"/>
    <property type="match status" value="1"/>
</dbReference>
<dbReference type="AlphaFoldDB" id="A0A317Y1Q2"/>
<reference evidence="1 2" key="1">
    <citation type="journal article" date="2018" name="Mol. Biol. Evol.">
        <title>Broad Genomic Sampling Reveals a Smut Pathogenic Ancestry of the Fungal Clade Ustilaginomycotina.</title>
        <authorList>
            <person name="Kijpornyongpan T."/>
            <person name="Mondo S.J."/>
            <person name="Barry K."/>
            <person name="Sandor L."/>
            <person name="Lee J."/>
            <person name="Lipzen A."/>
            <person name="Pangilinan J."/>
            <person name="LaButti K."/>
            <person name="Hainaut M."/>
            <person name="Henrissat B."/>
            <person name="Grigoriev I.V."/>
            <person name="Spatafora J.W."/>
            <person name="Aime M.C."/>
        </authorList>
    </citation>
    <scope>NUCLEOTIDE SEQUENCE [LARGE SCALE GENOMIC DNA]</scope>
    <source>
        <strain evidence="1 2">MCA 3645</strain>
    </source>
</reference>
<dbReference type="PANTHER" id="PTHR15460">
    <property type="entry name" value="PEROXISOMAL MEMBRANE PROTEIN 4"/>
    <property type="match status" value="1"/>
</dbReference>
<keyword evidence="2" id="KW-1185">Reference proteome</keyword>
<dbReference type="GO" id="GO:0005778">
    <property type="term" value="C:peroxisomal membrane"/>
    <property type="evidence" value="ECO:0007669"/>
    <property type="project" value="TreeGrafter"/>
</dbReference>
<sequence length="200" mass="22616">MSDFEKRLTQIALNPAYHDILTILKGCRNGLVYGAKIRFPHALVMTFLFGRGTPRDKITFILRATKQHALNLGTFTPLYKFLTILLRRLYEATGGKGAVPQWHSLLAGLVGGYYVFGERTPVNEQIVLYTSSRIMASFLPRAETPPNWPAGKPKPTDKKAFAVYATLTWGIVMWLHEYRRETVQSGMVNSMDCTYALQLD</sequence>
<gene>
    <name evidence="1" type="ORF">BCV70DRAFT_197762</name>
</gene>
<protein>
    <submittedName>
        <fullName evidence="1">Peroxisomal membrane protein 4</fullName>
    </submittedName>
</protein>
<dbReference type="PIRSF" id="PIRSF013674">
    <property type="entry name" value="PXMP4"/>
    <property type="match status" value="1"/>
</dbReference>
<dbReference type="STRING" id="1882483.A0A317Y1Q2"/>
<dbReference type="InParanoid" id="A0A317Y1Q2"/>
<evidence type="ECO:0000313" key="2">
    <source>
        <dbReference type="Proteomes" id="UP000246740"/>
    </source>
</evidence>